<sequence>MSKRRRGFPSETHVKCGVRVVHGDKQLEEKLGRNDPCPCGSGLRFKRCCLKSGHF</sequence>
<dbReference type="AlphaFoldDB" id="A0A2G1W9V7"/>
<dbReference type="RefSeq" id="WP_037200435.1">
    <property type="nucleotide sequence ID" value="NZ_NIZW01000006.1"/>
</dbReference>
<accession>A0A2G1W9V7</accession>
<name>A0A2G1W9V7_9BACT</name>
<dbReference type="Pfam" id="PF02810">
    <property type="entry name" value="SEC-C"/>
    <property type="match status" value="1"/>
</dbReference>
<comment type="caution">
    <text evidence="1">The sequence shown here is derived from an EMBL/GenBank/DDBJ whole genome shotgun (WGS) entry which is preliminary data.</text>
</comment>
<organism evidence="1 2">
    <name type="scientific">Rhodopirellula bahusiensis</name>
    <dbReference type="NCBI Taxonomy" id="2014065"/>
    <lineage>
        <taxon>Bacteria</taxon>
        <taxon>Pseudomonadati</taxon>
        <taxon>Planctomycetota</taxon>
        <taxon>Planctomycetia</taxon>
        <taxon>Pirellulales</taxon>
        <taxon>Pirellulaceae</taxon>
        <taxon>Rhodopirellula</taxon>
    </lineage>
</organism>
<dbReference type="OrthoDB" id="1551443at2"/>
<proteinExistence type="predicted"/>
<dbReference type="EMBL" id="NIZW01000006">
    <property type="protein sequence ID" value="PHQ35822.1"/>
    <property type="molecule type" value="Genomic_DNA"/>
</dbReference>
<gene>
    <name evidence="1" type="ORF">CEE69_08105</name>
</gene>
<dbReference type="Gene3D" id="3.10.450.50">
    <property type="match status" value="1"/>
</dbReference>
<keyword evidence="2" id="KW-1185">Reference proteome</keyword>
<dbReference type="SUPFAM" id="SSF103642">
    <property type="entry name" value="Sec-C motif"/>
    <property type="match status" value="1"/>
</dbReference>
<dbReference type="InterPro" id="IPR004027">
    <property type="entry name" value="SEC_C_motif"/>
</dbReference>
<evidence type="ECO:0000313" key="2">
    <source>
        <dbReference type="Proteomes" id="UP000225740"/>
    </source>
</evidence>
<protein>
    <submittedName>
        <fullName evidence="1">Nucleic acid-binding protein</fullName>
    </submittedName>
</protein>
<evidence type="ECO:0000313" key="1">
    <source>
        <dbReference type="EMBL" id="PHQ35822.1"/>
    </source>
</evidence>
<dbReference type="Proteomes" id="UP000225740">
    <property type="component" value="Unassembled WGS sequence"/>
</dbReference>
<dbReference type="GeneID" id="90608152"/>
<reference evidence="1 2" key="1">
    <citation type="submission" date="2017-06" db="EMBL/GenBank/DDBJ databases">
        <title>Description of Rhodopirellula bahusiensis sp. nov.</title>
        <authorList>
            <person name="Kizina J."/>
            <person name="Harder J."/>
        </authorList>
    </citation>
    <scope>NUCLEOTIDE SEQUENCE [LARGE SCALE GENOMIC DNA]</scope>
    <source>
        <strain evidence="1 2">SWK21</strain>
    </source>
</reference>